<comment type="catalytic activity">
    <reaction evidence="10 11">
        <text>shikimate + ATP = 3-phosphoshikimate + ADP + H(+)</text>
        <dbReference type="Rhea" id="RHEA:13121"/>
        <dbReference type="ChEBI" id="CHEBI:15378"/>
        <dbReference type="ChEBI" id="CHEBI:30616"/>
        <dbReference type="ChEBI" id="CHEBI:36208"/>
        <dbReference type="ChEBI" id="CHEBI:145989"/>
        <dbReference type="ChEBI" id="CHEBI:456216"/>
        <dbReference type="EC" id="2.7.1.71"/>
    </reaction>
</comment>
<dbReference type="InterPro" id="IPR027417">
    <property type="entry name" value="P-loop_NTPase"/>
</dbReference>
<keyword evidence="11" id="KW-0460">Magnesium</keyword>
<comment type="subunit">
    <text evidence="11">Monomer.</text>
</comment>
<dbReference type="GO" id="GO:0005524">
    <property type="term" value="F:ATP binding"/>
    <property type="evidence" value="ECO:0007669"/>
    <property type="project" value="UniProtKB-UniRule"/>
</dbReference>
<keyword evidence="11" id="KW-0479">Metal-binding</keyword>
<comment type="similarity">
    <text evidence="2 11">Belongs to the shikimate kinase family.</text>
</comment>
<dbReference type="PROSITE" id="PS01128">
    <property type="entry name" value="SHIKIMATE_KINASE"/>
    <property type="match status" value="1"/>
</dbReference>
<keyword evidence="9 11" id="KW-0057">Aromatic amino acid biosynthesis</keyword>
<evidence type="ECO:0000256" key="11">
    <source>
        <dbReference type="HAMAP-Rule" id="MF_00109"/>
    </source>
</evidence>
<dbReference type="PANTHER" id="PTHR21087">
    <property type="entry name" value="SHIKIMATE KINASE"/>
    <property type="match status" value="1"/>
</dbReference>
<comment type="pathway">
    <text evidence="1 11">Metabolic intermediate biosynthesis; chorismate biosynthesis; chorismate from D-erythrose 4-phosphate and phosphoenolpyruvate: step 5/7.</text>
</comment>
<keyword evidence="11" id="KW-0963">Cytoplasm</keyword>
<dbReference type="CDD" id="cd00464">
    <property type="entry name" value="SK"/>
    <property type="match status" value="1"/>
</dbReference>
<evidence type="ECO:0000256" key="7">
    <source>
        <dbReference type="ARBA" id="ARBA00022777"/>
    </source>
</evidence>
<reference evidence="13" key="1">
    <citation type="journal article" date="2014" name="Sci. Data">
        <title>Genomes of diverse isolates of the marine cyanobacterium Prochlorococcus.</title>
        <authorList>
            <person name="Biller S."/>
            <person name="Berube P."/>
            <person name="Thompson J."/>
            <person name="Kelly L."/>
            <person name="Roggensack S."/>
            <person name="Awad L."/>
            <person name="Roache-Johnson K."/>
            <person name="Ding H."/>
            <person name="Giovannoni S.J."/>
            <person name="Moore L.R."/>
            <person name="Chisholm S.W."/>
        </authorList>
    </citation>
    <scope>NUCLEOTIDE SEQUENCE [LARGE SCALE GENOMIC DNA]</scope>
    <source>
        <strain evidence="13">GP2</strain>
    </source>
</reference>
<dbReference type="OrthoDB" id="9800332at2"/>
<dbReference type="GO" id="GO:0000287">
    <property type="term" value="F:magnesium ion binding"/>
    <property type="evidence" value="ECO:0007669"/>
    <property type="project" value="UniProtKB-UniRule"/>
</dbReference>
<keyword evidence="8 11" id="KW-0067">ATP-binding</keyword>
<evidence type="ECO:0000313" key="12">
    <source>
        <dbReference type="EMBL" id="KGF88347.1"/>
    </source>
</evidence>
<organism evidence="12 13">
    <name type="scientific">Prochlorococcus marinus str. GP2</name>
    <dbReference type="NCBI Taxonomy" id="59925"/>
    <lineage>
        <taxon>Bacteria</taxon>
        <taxon>Bacillati</taxon>
        <taxon>Cyanobacteriota</taxon>
        <taxon>Cyanophyceae</taxon>
        <taxon>Synechococcales</taxon>
        <taxon>Prochlorococcaceae</taxon>
        <taxon>Prochlorococcus</taxon>
    </lineage>
</organism>
<dbReference type="STRING" id="59925.EU91_0278"/>
<dbReference type="Gene3D" id="3.40.50.300">
    <property type="entry name" value="P-loop containing nucleotide triphosphate hydrolases"/>
    <property type="match status" value="1"/>
</dbReference>
<feature type="binding site" evidence="11">
    <location>
        <position position="93"/>
    </location>
    <ligand>
        <name>substrate</name>
    </ligand>
</feature>
<evidence type="ECO:0000256" key="9">
    <source>
        <dbReference type="ARBA" id="ARBA00023141"/>
    </source>
</evidence>
<dbReference type="GO" id="GO:0009073">
    <property type="term" value="P:aromatic amino acid family biosynthetic process"/>
    <property type="evidence" value="ECO:0007669"/>
    <property type="project" value="UniProtKB-KW"/>
</dbReference>
<comment type="caution">
    <text evidence="12">The sequence shown here is derived from an EMBL/GenBank/DDBJ whole genome shotgun (WGS) entry which is preliminary data.</text>
</comment>
<evidence type="ECO:0000256" key="5">
    <source>
        <dbReference type="ARBA" id="ARBA00022679"/>
    </source>
</evidence>
<evidence type="ECO:0000256" key="6">
    <source>
        <dbReference type="ARBA" id="ARBA00022741"/>
    </source>
</evidence>
<dbReference type="HAMAP" id="MF_00109">
    <property type="entry name" value="Shikimate_kinase"/>
    <property type="match status" value="1"/>
</dbReference>
<sequence>MEQSIIEKTLHTIKGRSIFLIGMMGSGKSQTGLKLAELLKYRYIDLDSLIEKVAKKSINQIFNDEGEDNFRELEANCLQETIKIPSLVISTGGGIVTKSENWGILRQGIIAWIDLDKDIAIERLKNEIENRPLLQGKNLKDLYMSIFQSRENLYSQADLRIQVKKENIEEVAMKIINAIHKEIIS</sequence>
<dbReference type="InterPro" id="IPR023000">
    <property type="entry name" value="Shikimate_kinase_CS"/>
</dbReference>
<evidence type="ECO:0000256" key="8">
    <source>
        <dbReference type="ARBA" id="ARBA00022840"/>
    </source>
</evidence>
<evidence type="ECO:0000256" key="3">
    <source>
        <dbReference type="ARBA" id="ARBA00012154"/>
    </source>
</evidence>
<dbReference type="GO" id="GO:0005829">
    <property type="term" value="C:cytosol"/>
    <property type="evidence" value="ECO:0007669"/>
    <property type="project" value="TreeGrafter"/>
</dbReference>
<dbReference type="EC" id="2.7.1.71" evidence="3 11"/>
<comment type="function">
    <text evidence="11">Catalyzes the specific phosphorylation of the 3-hydroxyl group of shikimic acid using ATP as a cosubstrate.</text>
</comment>
<keyword evidence="6 11" id="KW-0547">Nucleotide-binding</keyword>
<evidence type="ECO:0000256" key="10">
    <source>
        <dbReference type="ARBA" id="ARBA00048567"/>
    </source>
</evidence>
<keyword evidence="5 11" id="KW-0808">Transferase</keyword>
<feature type="binding site" evidence="11">
    <location>
        <position position="29"/>
    </location>
    <ligand>
        <name>Mg(2+)</name>
        <dbReference type="ChEBI" id="CHEBI:18420"/>
    </ligand>
</feature>
<dbReference type="InterPro" id="IPR031322">
    <property type="entry name" value="Shikimate/glucono_kinase"/>
</dbReference>
<protein>
    <recommendedName>
        <fullName evidence="3 11">Shikimate kinase</fullName>
        <shortName evidence="11">SK</shortName>
        <ecNumber evidence="3 11">2.7.1.71</ecNumber>
    </recommendedName>
</protein>
<keyword evidence="7 11" id="KW-0418">Kinase</keyword>
<evidence type="ECO:0000256" key="4">
    <source>
        <dbReference type="ARBA" id="ARBA00022605"/>
    </source>
</evidence>
<keyword evidence="4 11" id="KW-0028">Amino-acid biosynthesis</keyword>
<dbReference type="InterPro" id="IPR000623">
    <property type="entry name" value="Shikimate_kinase/TSH1"/>
</dbReference>
<dbReference type="AlphaFoldDB" id="A0A0A1ZFI7"/>
<dbReference type="SUPFAM" id="SSF52540">
    <property type="entry name" value="P-loop containing nucleoside triphosphate hydrolases"/>
    <property type="match status" value="1"/>
</dbReference>
<dbReference type="RefSeq" id="WP_032523888.1">
    <property type="nucleotide sequence ID" value="NZ_CP138934.1"/>
</dbReference>
<proteinExistence type="inferred from homology"/>
<dbReference type="Proteomes" id="UP000030598">
    <property type="component" value="Unassembled WGS sequence"/>
</dbReference>
<comment type="subcellular location">
    <subcellularLocation>
        <location evidence="11">Cytoplasm</location>
    </subcellularLocation>
</comment>
<comment type="caution">
    <text evidence="11">Lacks conserved residue(s) required for the propagation of feature annotation.</text>
</comment>
<feature type="binding site" evidence="11">
    <location>
        <position position="71"/>
    </location>
    <ligand>
        <name>substrate</name>
    </ligand>
</feature>
<dbReference type="EMBL" id="JNAH01000003">
    <property type="protein sequence ID" value="KGF88347.1"/>
    <property type="molecule type" value="Genomic_DNA"/>
</dbReference>
<feature type="binding site" evidence="11">
    <location>
        <position position="47"/>
    </location>
    <ligand>
        <name>substrate</name>
    </ligand>
</feature>
<dbReference type="GO" id="GO:0009423">
    <property type="term" value="P:chorismate biosynthetic process"/>
    <property type="evidence" value="ECO:0007669"/>
    <property type="project" value="UniProtKB-UniRule"/>
</dbReference>
<evidence type="ECO:0000256" key="2">
    <source>
        <dbReference type="ARBA" id="ARBA00006997"/>
    </source>
</evidence>
<accession>A0A0A1ZFI7</accession>
<evidence type="ECO:0000256" key="1">
    <source>
        <dbReference type="ARBA" id="ARBA00004842"/>
    </source>
</evidence>
<dbReference type="GO" id="GO:0004765">
    <property type="term" value="F:shikimate kinase activity"/>
    <property type="evidence" value="ECO:0007669"/>
    <property type="project" value="UniProtKB-UniRule"/>
</dbReference>
<dbReference type="UniPathway" id="UPA00053">
    <property type="reaction ID" value="UER00088"/>
</dbReference>
<dbReference type="eggNOG" id="COG0703">
    <property type="taxonomic scope" value="Bacteria"/>
</dbReference>
<comment type="cofactor">
    <cofactor evidence="11">
        <name>Mg(2+)</name>
        <dbReference type="ChEBI" id="CHEBI:18420"/>
    </cofactor>
    <text evidence="11">Binds 1 Mg(2+) ion per subunit.</text>
</comment>
<dbReference type="GO" id="GO:0008652">
    <property type="term" value="P:amino acid biosynthetic process"/>
    <property type="evidence" value="ECO:0007669"/>
    <property type="project" value="UniProtKB-KW"/>
</dbReference>
<feature type="binding site" evidence="11">
    <location>
        <begin position="25"/>
        <end position="30"/>
    </location>
    <ligand>
        <name>ATP</name>
        <dbReference type="ChEBI" id="CHEBI:30616"/>
    </ligand>
</feature>
<dbReference type="PANTHER" id="PTHR21087:SF16">
    <property type="entry name" value="SHIKIMATE KINASE 1, CHLOROPLASTIC"/>
    <property type="match status" value="1"/>
</dbReference>
<evidence type="ECO:0000313" key="13">
    <source>
        <dbReference type="Proteomes" id="UP000030598"/>
    </source>
</evidence>
<dbReference type="Pfam" id="PF01202">
    <property type="entry name" value="SKI"/>
    <property type="match status" value="1"/>
</dbReference>
<gene>
    <name evidence="11" type="primary">aroK</name>
    <name evidence="12" type="ORF">EU91_0278</name>
</gene>
<name>A0A0A1ZFI7_PROMR</name>
<feature type="binding site" evidence="11">
    <location>
        <position position="150"/>
    </location>
    <ligand>
        <name>substrate</name>
    </ligand>
</feature>
<dbReference type="PRINTS" id="PR01100">
    <property type="entry name" value="SHIKIMTKNASE"/>
</dbReference>
<feature type="binding site" evidence="11">
    <location>
        <position position="131"/>
    </location>
    <ligand>
        <name>ATP</name>
        <dbReference type="ChEBI" id="CHEBI:30616"/>
    </ligand>
</feature>